<organism evidence="2 3">
    <name type="scientific">Candidatus Cryptobacteroides avistercoris</name>
    <dbReference type="NCBI Taxonomy" id="2840758"/>
    <lineage>
        <taxon>Bacteria</taxon>
        <taxon>Pseudomonadati</taxon>
        <taxon>Bacteroidota</taxon>
        <taxon>Bacteroidia</taxon>
        <taxon>Bacteroidales</taxon>
        <taxon>Candidatus Cryptobacteroides</taxon>
    </lineage>
</organism>
<sequence length="72" mass="7520">MVEVRSIGATLLYCCTASACSADGVAFGLELDEFCDLIGPEDMERMSAGIRTEADSKSAATEGDGSKKKPRG</sequence>
<dbReference type="AlphaFoldDB" id="A0A9D9IYW9"/>
<comment type="caution">
    <text evidence="2">The sequence shown here is derived from an EMBL/GenBank/DDBJ whole genome shotgun (WGS) entry which is preliminary data.</text>
</comment>
<evidence type="ECO:0000256" key="1">
    <source>
        <dbReference type="SAM" id="MobiDB-lite"/>
    </source>
</evidence>
<reference evidence="2" key="2">
    <citation type="journal article" date="2021" name="PeerJ">
        <title>Extensive microbial diversity within the chicken gut microbiome revealed by metagenomics and culture.</title>
        <authorList>
            <person name="Gilroy R."/>
            <person name="Ravi A."/>
            <person name="Getino M."/>
            <person name="Pursley I."/>
            <person name="Horton D.L."/>
            <person name="Alikhan N.F."/>
            <person name="Baker D."/>
            <person name="Gharbi K."/>
            <person name="Hall N."/>
            <person name="Watson M."/>
            <person name="Adriaenssens E.M."/>
            <person name="Foster-Nyarko E."/>
            <person name="Jarju S."/>
            <person name="Secka A."/>
            <person name="Antonio M."/>
            <person name="Oren A."/>
            <person name="Chaudhuri R.R."/>
            <person name="La Ragione R."/>
            <person name="Hildebrand F."/>
            <person name="Pallen M.J."/>
        </authorList>
    </citation>
    <scope>NUCLEOTIDE SEQUENCE</scope>
    <source>
        <strain evidence="2">B3-1481</strain>
    </source>
</reference>
<dbReference type="Proteomes" id="UP000823769">
    <property type="component" value="Unassembled WGS sequence"/>
</dbReference>
<dbReference type="EMBL" id="JADILW010000080">
    <property type="protein sequence ID" value="MBO8480565.1"/>
    <property type="molecule type" value="Genomic_DNA"/>
</dbReference>
<gene>
    <name evidence="2" type="ORF">IAB76_05610</name>
</gene>
<dbReference type="PROSITE" id="PS51257">
    <property type="entry name" value="PROKAR_LIPOPROTEIN"/>
    <property type="match status" value="1"/>
</dbReference>
<proteinExistence type="predicted"/>
<evidence type="ECO:0000313" key="2">
    <source>
        <dbReference type="EMBL" id="MBO8480565.1"/>
    </source>
</evidence>
<reference evidence="2" key="1">
    <citation type="submission" date="2020-10" db="EMBL/GenBank/DDBJ databases">
        <authorList>
            <person name="Gilroy R."/>
        </authorList>
    </citation>
    <scope>NUCLEOTIDE SEQUENCE</scope>
    <source>
        <strain evidence="2">B3-1481</strain>
    </source>
</reference>
<name>A0A9D9IYW9_9BACT</name>
<protein>
    <submittedName>
        <fullName evidence="2">Uncharacterized protein</fullName>
    </submittedName>
</protein>
<feature type="region of interest" description="Disordered" evidence="1">
    <location>
        <begin position="49"/>
        <end position="72"/>
    </location>
</feature>
<accession>A0A9D9IYW9</accession>
<evidence type="ECO:0000313" key="3">
    <source>
        <dbReference type="Proteomes" id="UP000823769"/>
    </source>
</evidence>